<keyword evidence="4 6" id="KW-0067">ATP-binding</keyword>
<proteinExistence type="predicted"/>
<sequence length="330" mass="36183">MDNKASQLELIKLSKCYGKVTAVDAINLTIPSGSYCCLLGPSGCGKTSTLRMIAGHESASDGDILLGDRNITELPAAERGTAMMFQSYALFPHLSVLDNVAFSLKMKGVDRQARHSRAQALLERVAMGPYASRKPSELSGGQQQRVALARALITEPRVLLLDEPLSALDPFLRIRMRAELKRWQSELGFTFVHVTHSQEEAMALADQVVVMNAGRIEQVATPHQLFNAPATEFVARFMGGHNVLTLGAQRISVRADRMQLTREPLVGSECVRAQVAAVEYQGTYVLVELAHDAISEFSVMVPEREFFAAPWQPGDQVHANWVSTDVHALA</sequence>
<dbReference type="InterPro" id="IPR003439">
    <property type="entry name" value="ABC_transporter-like_ATP-bd"/>
</dbReference>
<keyword evidence="3" id="KW-0547">Nucleotide-binding</keyword>
<keyword evidence="2" id="KW-0472">Membrane</keyword>
<dbReference type="Gene3D" id="3.40.50.300">
    <property type="entry name" value="P-loop containing nucleotide triphosphate hydrolases"/>
    <property type="match status" value="1"/>
</dbReference>
<evidence type="ECO:0000256" key="3">
    <source>
        <dbReference type="ARBA" id="ARBA00022741"/>
    </source>
</evidence>
<dbReference type="Pfam" id="PF00005">
    <property type="entry name" value="ABC_tran"/>
    <property type="match status" value="1"/>
</dbReference>
<dbReference type="RefSeq" id="WP_345924198.1">
    <property type="nucleotide sequence ID" value="NZ_JBDIVF010000001.1"/>
</dbReference>
<dbReference type="SMART" id="SM00382">
    <property type="entry name" value="AAA"/>
    <property type="match status" value="1"/>
</dbReference>
<dbReference type="PANTHER" id="PTHR42781">
    <property type="entry name" value="SPERMIDINE/PUTRESCINE IMPORT ATP-BINDING PROTEIN POTA"/>
    <property type="match status" value="1"/>
</dbReference>
<dbReference type="Pfam" id="PF08402">
    <property type="entry name" value="TOBE_2"/>
    <property type="match status" value="1"/>
</dbReference>
<name>A0ABV2CMI5_9RHOO</name>
<dbReference type="InterPro" id="IPR003593">
    <property type="entry name" value="AAA+_ATPase"/>
</dbReference>
<evidence type="ECO:0000259" key="5">
    <source>
        <dbReference type="PROSITE" id="PS50893"/>
    </source>
</evidence>
<dbReference type="SUPFAM" id="SSF50331">
    <property type="entry name" value="MOP-like"/>
    <property type="match status" value="1"/>
</dbReference>
<dbReference type="InterPro" id="IPR027417">
    <property type="entry name" value="P-loop_NTPase"/>
</dbReference>
<dbReference type="InterPro" id="IPR013611">
    <property type="entry name" value="Transp-assoc_OB_typ2"/>
</dbReference>
<reference evidence="6 7" key="1">
    <citation type="submission" date="2024-07" db="EMBL/GenBank/DDBJ databases">
        <title>Uliginosibacterium paludis KCTC:42655.</title>
        <authorList>
            <person name="Kim M.K."/>
        </authorList>
    </citation>
    <scope>NUCLEOTIDE SEQUENCE [LARGE SCALE GENOMIC DNA]</scope>
    <source>
        <strain evidence="6 7">KCTC 42655</strain>
    </source>
</reference>
<evidence type="ECO:0000256" key="4">
    <source>
        <dbReference type="ARBA" id="ARBA00022840"/>
    </source>
</evidence>
<protein>
    <submittedName>
        <fullName evidence="6">ABC transporter ATP-binding protein</fullName>
    </submittedName>
</protein>
<dbReference type="PANTHER" id="PTHR42781:SF4">
    <property type="entry name" value="SPERMIDINE_PUTRESCINE IMPORT ATP-BINDING PROTEIN POTA"/>
    <property type="match status" value="1"/>
</dbReference>
<evidence type="ECO:0000313" key="6">
    <source>
        <dbReference type="EMBL" id="MET1489068.1"/>
    </source>
</evidence>
<dbReference type="Proteomes" id="UP001548590">
    <property type="component" value="Unassembled WGS sequence"/>
</dbReference>
<keyword evidence="7" id="KW-1185">Reference proteome</keyword>
<dbReference type="InterPro" id="IPR008995">
    <property type="entry name" value="Mo/tungstate-bd_C_term_dom"/>
</dbReference>
<keyword evidence="2" id="KW-1003">Cell membrane</keyword>
<evidence type="ECO:0000256" key="1">
    <source>
        <dbReference type="ARBA" id="ARBA00022448"/>
    </source>
</evidence>
<dbReference type="EMBL" id="JBEWLZ010000002">
    <property type="protein sequence ID" value="MET1489068.1"/>
    <property type="molecule type" value="Genomic_DNA"/>
</dbReference>
<dbReference type="SUPFAM" id="SSF52540">
    <property type="entry name" value="P-loop containing nucleoside triphosphate hydrolases"/>
    <property type="match status" value="1"/>
</dbReference>
<dbReference type="PROSITE" id="PS00211">
    <property type="entry name" value="ABC_TRANSPORTER_1"/>
    <property type="match status" value="1"/>
</dbReference>
<gene>
    <name evidence="6" type="ORF">ABVT11_04470</name>
</gene>
<dbReference type="GO" id="GO:0005524">
    <property type="term" value="F:ATP binding"/>
    <property type="evidence" value="ECO:0007669"/>
    <property type="project" value="UniProtKB-KW"/>
</dbReference>
<organism evidence="6 7">
    <name type="scientific">Uliginosibacterium paludis</name>
    <dbReference type="NCBI Taxonomy" id="1615952"/>
    <lineage>
        <taxon>Bacteria</taxon>
        <taxon>Pseudomonadati</taxon>
        <taxon>Pseudomonadota</taxon>
        <taxon>Betaproteobacteria</taxon>
        <taxon>Rhodocyclales</taxon>
        <taxon>Zoogloeaceae</taxon>
        <taxon>Uliginosibacterium</taxon>
    </lineage>
</organism>
<dbReference type="InterPro" id="IPR050093">
    <property type="entry name" value="ABC_SmlMolc_Importer"/>
</dbReference>
<dbReference type="InterPro" id="IPR017871">
    <property type="entry name" value="ABC_transporter-like_CS"/>
</dbReference>
<keyword evidence="1" id="KW-0813">Transport</keyword>
<dbReference type="PROSITE" id="PS50893">
    <property type="entry name" value="ABC_TRANSPORTER_2"/>
    <property type="match status" value="1"/>
</dbReference>
<evidence type="ECO:0000256" key="2">
    <source>
        <dbReference type="ARBA" id="ARBA00022475"/>
    </source>
</evidence>
<comment type="caution">
    <text evidence="6">The sequence shown here is derived from an EMBL/GenBank/DDBJ whole genome shotgun (WGS) entry which is preliminary data.</text>
</comment>
<accession>A0ABV2CMI5</accession>
<evidence type="ECO:0000313" key="7">
    <source>
        <dbReference type="Proteomes" id="UP001548590"/>
    </source>
</evidence>
<feature type="domain" description="ABC transporter" evidence="5">
    <location>
        <begin position="8"/>
        <end position="238"/>
    </location>
</feature>